<keyword evidence="2" id="KW-1185">Reference proteome</keyword>
<dbReference type="Gramene" id="TuG1812G0300003203.01.T01">
    <property type="protein sequence ID" value="TuG1812G0300003203.01.T01.cds402943"/>
    <property type="gene ID" value="TuG1812G0300003203.01"/>
</dbReference>
<proteinExistence type="predicted"/>
<evidence type="ECO:0000313" key="1">
    <source>
        <dbReference type="EnsemblPlants" id="TuG1812G0300003203.01.T01.cds402943"/>
    </source>
</evidence>
<reference evidence="1" key="2">
    <citation type="submission" date="2018-03" db="EMBL/GenBank/DDBJ databases">
        <title>The Triticum urartu genome reveals the dynamic nature of wheat genome evolution.</title>
        <authorList>
            <person name="Ling H."/>
            <person name="Ma B."/>
            <person name="Shi X."/>
            <person name="Liu H."/>
            <person name="Dong L."/>
            <person name="Sun H."/>
            <person name="Cao Y."/>
            <person name="Gao Q."/>
            <person name="Zheng S."/>
            <person name="Li Y."/>
            <person name="Yu Y."/>
            <person name="Du H."/>
            <person name="Qi M."/>
            <person name="Li Y."/>
            <person name="Yu H."/>
            <person name="Cui Y."/>
            <person name="Wang N."/>
            <person name="Chen C."/>
            <person name="Wu H."/>
            <person name="Zhao Y."/>
            <person name="Zhang J."/>
            <person name="Li Y."/>
            <person name="Zhou W."/>
            <person name="Zhang B."/>
            <person name="Hu W."/>
            <person name="Eijk M."/>
            <person name="Tang J."/>
            <person name="Witsenboer H."/>
            <person name="Zhao S."/>
            <person name="Li Z."/>
            <person name="Zhang A."/>
            <person name="Wang D."/>
            <person name="Liang C."/>
        </authorList>
    </citation>
    <scope>NUCLEOTIDE SEQUENCE [LARGE SCALE GENOMIC DNA]</scope>
    <source>
        <strain evidence="1">cv. G1812</strain>
    </source>
</reference>
<name>A0A8R7PT57_TRIUA</name>
<organism evidence="1 2">
    <name type="scientific">Triticum urartu</name>
    <name type="common">Red wild einkorn</name>
    <name type="synonym">Crithodium urartu</name>
    <dbReference type="NCBI Taxonomy" id="4572"/>
    <lineage>
        <taxon>Eukaryota</taxon>
        <taxon>Viridiplantae</taxon>
        <taxon>Streptophyta</taxon>
        <taxon>Embryophyta</taxon>
        <taxon>Tracheophyta</taxon>
        <taxon>Spermatophyta</taxon>
        <taxon>Magnoliopsida</taxon>
        <taxon>Liliopsida</taxon>
        <taxon>Poales</taxon>
        <taxon>Poaceae</taxon>
        <taxon>BOP clade</taxon>
        <taxon>Pooideae</taxon>
        <taxon>Triticodae</taxon>
        <taxon>Triticeae</taxon>
        <taxon>Triticinae</taxon>
        <taxon>Triticum</taxon>
    </lineage>
</organism>
<protein>
    <submittedName>
        <fullName evidence="1">Uncharacterized protein</fullName>
    </submittedName>
</protein>
<accession>A0A8R7PT57</accession>
<dbReference type="EnsemblPlants" id="TuG1812G0300003203.01.T01">
    <property type="protein sequence ID" value="TuG1812G0300003203.01.T01.cds402943"/>
    <property type="gene ID" value="TuG1812G0300003203.01"/>
</dbReference>
<reference evidence="1" key="3">
    <citation type="submission" date="2022-06" db="UniProtKB">
        <authorList>
            <consortium name="EnsemblPlants"/>
        </authorList>
    </citation>
    <scope>IDENTIFICATION</scope>
</reference>
<dbReference type="Proteomes" id="UP000015106">
    <property type="component" value="Chromosome 3"/>
</dbReference>
<sequence>MRSRAMEDASLPILTVSSSLASLEAMWAWISSPGASLDPHRL</sequence>
<evidence type="ECO:0000313" key="2">
    <source>
        <dbReference type="Proteomes" id="UP000015106"/>
    </source>
</evidence>
<dbReference type="AlphaFoldDB" id="A0A8R7PT57"/>
<reference evidence="2" key="1">
    <citation type="journal article" date="2013" name="Nature">
        <title>Draft genome of the wheat A-genome progenitor Triticum urartu.</title>
        <authorList>
            <person name="Ling H.Q."/>
            <person name="Zhao S."/>
            <person name="Liu D."/>
            <person name="Wang J."/>
            <person name="Sun H."/>
            <person name="Zhang C."/>
            <person name="Fan H."/>
            <person name="Li D."/>
            <person name="Dong L."/>
            <person name="Tao Y."/>
            <person name="Gao C."/>
            <person name="Wu H."/>
            <person name="Li Y."/>
            <person name="Cui Y."/>
            <person name="Guo X."/>
            <person name="Zheng S."/>
            <person name="Wang B."/>
            <person name="Yu K."/>
            <person name="Liang Q."/>
            <person name="Yang W."/>
            <person name="Lou X."/>
            <person name="Chen J."/>
            <person name="Feng M."/>
            <person name="Jian J."/>
            <person name="Zhang X."/>
            <person name="Luo G."/>
            <person name="Jiang Y."/>
            <person name="Liu J."/>
            <person name="Wang Z."/>
            <person name="Sha Y."/>
            <person name="Zhang B."/>
            <person name="Wu H."/>
            <person name="Tang D."/>
            <person name="Shen Q."/>
            <person name="Xue P."/>
            <person name="Zou S."/>
            <person name="Wang X."/>
            <person name="Liu X."/>
            <person name="Wang F."/>
            <person name="Yang Y."/>
            <person name="An X."/>
            <person name="Dong Z."/>
            <person name="Zhang K."/>
            <person name="Zhang X."/>
            <person name="Luo M.C."/>
            <person name="Dvorak J."/>
            <person name="Tong Y."/>
            <person name="Wang J."/>
            <person name="Yang H."/>
            <person name="Li Z."/>
            <person name="Wang D."/>
            <person name="Zhang A."/>
            <person name="Wang J."/>
        </authorList>
    </citation>
    <scope>NUCLEOTIDE SEQUENCE</scope>
    <source>
        <strain evidence="2">cv. G1812</strain>
    </source>
</reference>